<gene>
    <name evidence="12" type="ORF">OSB1V03_LOCUS16177</name>
</gene>
<evidence type="ECO:0000256" key="4">
    <source>
        <dbReference type="ARBA" id="ARBA00022475"/>
    </source>
</evidence>
<keyword evidence="3 8" id="KW-0813">Transport</keyword>
<protein>
    <recommendedName>
        <fullName evidence="14">Aquaporin</fullName>
    </recommendedName>
</protein>
<feature type="chain" id="PRO_5036403463" description="Aquaporin" evidence="11">
    <location>
        <begin position="18"/>
        <end position="182"/>
    </location>
</feature>
<dbReference type="InterPro" id="IPR023271">
    <property type="entry name" value="Aquaporin-like"/>
</dbReference>
<dbReference type="OrthoDB" id="3222at2759"/>
<feature type="compositionally biased region" description="Basic and acidic residues" evidence="9">
    <location>
        <begin position="160"/>
        <end position="169"/>
    </location>
</feature>
<dbReference type="InterPro" id="IPR022357">
    <property type="entry name" value="MIP_CS"/>
</dbReference>
<feature type="transmembrane region" description="Helical" evidence="10">
    <location>
        <begin position="89"/>
        <end position="107"/>
    </location>
</feature>
<dbReference type="GO" id="GO:0015250">
    <property type="term" value="F:water channel activity"/>
    <property type="evidence" value="ECO:0007669"/>
    <property type="project" value="TreeGrafter"/>
</dbReference>
<dbReference type="PROSITE" id="PS00221">
    <property type="entry name" value="MIP"/>
    <property type="match status" value="1"/>
</dbReference>
<dbReference type="Proteomes" id="UP000759131">
    <property type="component" value="Unassembled WGS sequence"/>
</dbReference>
<keyword evidence="5 8" id="KW-0812">Transmembrane</keyword>
<evidence type="ECO:0000256" key="9">
    <source>
        <dbReference type="SAM" id="MobiDB-lite"/>
    </source>
</evidence>
<evidence type="ECO:0008006" key="14">
    <source>
        <dbReference type="Google" id="ProtNLM"/>
    </source>
</evidence>
<sequence>TLMGVALIFGLVIMALASSFGHVSGCHINPAVTLGVLIDGQIDILKAVVYWIAQFLGAVLGASILYFMKTESNRDLCQTKLTETLINGPVAAVVLEAFITFLLVFVVCNVCESNPTFAPLAIGLTVTVGHLLAVYWIGPLAGGALAGAAHRFFFFNKDKDQSKPAKKADAPPPPAGTNNELV</sequence>
<feature type="signal peptide" evidence="11">
    <location>
        <begin position="1"/>
        <end position="17"/>
    </location>
</feature>
<evidence type="ECO:0000256" key="3">
    <source>
        <dbReference type="ARBA" id="ARBA00022448"/>
    </source>
</evidence>
<dbReference type="PANTHER" id="PTHR19139:SF199">
    <property type="entry name" value="MIP17260P"/>
    <property type="match status" value="1"/>
</dbReference>
<dbReference type="EMBL" id="CAJPIZ010017684">
    <property type="protein sequence ID" value="CAG2116216.1"/>
    <property type="molecule type" value="Genomic_DNA"/>
</dbReference>
<feature type="transmembrane region" description="Helical" evidence="10">
    <location>
        <begin position="133"/>
        <end position="154"/>
    </location>
</feature>
<comment type="similarity">
    <text evidence="2 8">Belongs to the MIP/aquaporin (TC 1.A.8) family.</text>
</comment>
<comment type="subcellular location">
    <subcellularLocation>
        <location evidence="1">Cell membrane</location>
        <topology evidence="1">Multi-pass membrane protein</topology>
    </subcellularLocation>
</comment>
<dbReference type="PANTHER" id="PTHR19139">
    <property type="entry name" value="AQUAPORIN TRANSPORTER"/>
    <property type="match status" value="1"/>
</dbReference>
<dbReference type="GO" id="GO:0005886">
    <property type="term" value="C:plasma membrane"/>
    <property type="evidence" value="ECO:0007669"/>
    <property type="project" value="UniProtKB-SubCell"/>
</dbReference>
<evidence type="ECO:0000256" key="8">
    <source>
        <dbReference type="RuleBase" id="RU000477"/>
    </source>
</evidence>
<evidence type="ECO:0000256" key="5">
    <source>
        <dbReference type="ARBA" id="ARBA00022692"/>
    </source>
</evidence>
<dbReference type="Gene3D" id="1.20.1080.10">
    <property type="entry name" value="Glycerol uptake facilitator protein"/>
    <property type="match status" value="1"/>
</dbReference>
<evidence type="ECO:0000256" key="1">
    <source>
        <dbReference type="ARBA" id="ARBA00004651"/>
    </source>
</evidence>
<dbReference type="AlphaFoldDB" id="A0A7R9L8J9"/>
<dbReference type="SUPFAM" id="SSF81338">
    <property type="entry name" value="Aquaporin-like"/>
    <property type="match status" value="1"/>
</dbReference>
<dbReference type="InterPro" id="IPR000425">
    <property type="entry name" value="MIP"/>
</dbReference>
<name>A0A7R9L8J9_9ACAR</name>
<keyword evidence="13" id="KW-1185">Reference proteome</keyword>
<keyword evidence="7 10" id="KW-0472">Membrane</keyword>
<evidence type="ECO:0000313" key="13">
    <source>
        <dbReference type="Proteomes" id="UP000759131"/>
    </source>
</evidence>
<dbReference type="InterPro" id="IPR034294">
    <property type="entry name" value="Aquaporin_transptr"/>
</dbReference>
<dbReference type="PRINTS" id="PR00783">
    <property type="entry name" value="MINTRINSICP"/>
</dbReference>
<feature type="non-terminal residue" evidence="12">
    <location>
        <position position="182"/>
    </location>
</feature>
<evidence type="ECO:0000256" key="2">
    <source>
        <dbReference type="ARBA" id="ARBA00006175"/>
    </source>
</evidence>
<keyword evidence="6 10" id="KW-1133">Transmembrane helix</keyword>
<dbReference type="Pfam" id="PF00230">
    <property type="entry name" value="MIP"/>
    <property type="match status" value="1"/>
</dbReference>
<proteinExistence type="inferred from homology"/>
<evidence type="ECO:0000256" key="11">
    <source>
        <dbReference type="SAM" id="SignalP"/>
    </source>
</evidence>
<evidence type="ECO:0000256" key="7">
    <source>
        <dbReference type="ARBA" id="ARBA00023136"/>
    </source>
</evidence>
<keyword evidence="4" id="KW-1003">Cell membrane</keyword>
<evidence type="ECO:0000256" key="6">
    <source>
        <dbReference type="ARBA" id="ARBA00022989"/>
    </source>
</evidence>
<dbReference type="EMBL" id="OC872259">
    <property type="protein sequence ID" value="CAD7635786.1"/>
    <property type="molecule type" value="Genomic_DNA"/>
</dbReference>
<feature type="transmembrane region" description="Helical" evidence="10">
    <location>
        <begin position="49"/>
        <end position="68"/>
    </location>
</feature>
<feature type="region of interest" description="Disordered" evidence="9">
    <location>
        <begin position="160"/>
        <end position="182"/>
    </location>
</feature>
<organism evidence="12">
    <name type="scientific">Medioppia subpectinata</name>
    <dbReference type="NCBI Taxonomy" id="1979941"/>
    <lineage>
        <taxon>Eukaryota</taxon>
        <taxon>Metazoa</taxon>
        <taxon>Ecdysozoa</taxon>
        <taxon>Arthropoda</taxon>
        <taxon>Chelicerata</taxon>
        <taxon>Arachnida</taxon>
        <taxon>Acari</taxon>
        <taxon>Acariformes</taxon>
        <taxon>Sarcoptiformes</taxon>
        <taxon>Oribatida</taxon>
        <taxon>Brachypylina</taxon>
        <taxon>Oppioidea</taxon>
        <taxon>Oppiidae</taxon>
        <taxon>Medioppia</taxon>
    </lineage>
</organism>
<accession>A0A7R9L8J9</accession>
<keyword evidence="11" id="KW-0732">Signal</keyword>
<reference evidence="12" key="1">
    <citation type="submission" date="2020-11" db="EMBL/GenBank/DDBJ databases">
        <authorList>
            <person name="Tran Van P."/>
        </authorList>
    </citation>
    <scope>NUCLEOTIDE SEQUENCE</scope>
</reference>
<evidence type="ECO:0000256" key="10">
    <source>
        <dbReference type="SAM" id="Phobius"/>
    </source>
</evidence>
<evidence type="ECO:0000313" key="12">
    <source>
        <dbReference type="EMBL" id="CAD7635786.1"/>
    </source>
</evidence>